<evidence type="ECO:0008006" key="3">
    <source>
        <dbReference type="Google" id="ProtNLM"/>
    </source>
</evidence>
<evidence type="ECO:0000313" key="1">
    <source>
        <dbReference type="EMBL" id="RKG85002.1"/>
    </source>
</evidence>
<organism evidence="1 2">
    <name type="scientific">Corallococcus terminator</name>
    <dbReference type="NCBI Taxonomy" id="2316733"/>
    <lineage>
        <taxon>Bacteria</taxon>
        <taxon>Pseudomonadati</taxon>
        <taxon>Myxococcota</taxon>
        <taxon>Myxococcia</taxon>
        <taxon>Myxococcales</taxon>
        <taxon>Cystobacterineae</taxon>
        <taxon>Myxococcaceae</taxon>
        <taxon>Corallococcus</taxon>
    </lineage>
</organism>
<dbReference type="RefSeq" id="WP_120542395.1">
    <property type="nucleotide sequence ID" value="NZ_RAVZ01000143.1"/>
</dbReference>
<keyword evidence="2" id="KW-1185">Reference proteome</keyword>
<accession>A0A3A8INP0</accession>
<evidence type="ECO:0000313" key="2">
    <source>
        <dbReference type="Proteomes" id="UP000268094"/>
    </source>
</evidence>
<dbReference type="AlphaFoldDB" id="A0A3A8INP0"/>
<comment type="caution">
    <text evidence="1">The sequence shown here is derived from an EMBL/GenBank/DDBJ whole genome shotgun (WGS) entry which is preliminary data.</text>
</comment>
<sequence>MSNDFEPIDSKRANELLADILATPFDEDDDQLQFVLHRGNLSMPGDFQLDSNEVVIVNGDMAVAGCLADSFENEDDFSKLYVLGNLRARDMVCGSEVHVTGNLDVAHVLYANSFDADTLHVGGTLSAKILIEEGHQVEFGTLAVETLITDDETWREVKKDAQVGDYGKTLKPHLVGKGGRFILSEALHKDLQEGLSILR</sequence>
<dbReference type="EMBL" id="RAVZ01000143">
    <property type="protein sequence ID" value="RKG85002.1"/>
    <property type="molecule type" value="Genomic_DNA"/>
</dbReference>
<protein>
    <recommendedName>
        <fullName evidence="3">Polymer-forming cytoskeletal protein</fullName>
    </recommendedName>
</protein>
<dbReference type="OrthoDB" id="5510081at2"/>
<gene>
    <name evidence="1" type="ORF">D7V88_20800</name>
</gene>
<dbReference type="Proteomes" id="UP000268094">
    <property type="component" value="Unassembled WGS sequence"/>
</dbReference>
<name>A0A3A8INP0_9BACT</name>
<proteinExistence type="predicted"/>
<reference evidence="2" key="1">
    <citation type="submission" date="2018-09" db="EMBL/GenBank/DDBJ databases">
        <authorList>
            <person name="Livingstone P.G."/>
            <person name="Whitworth D.E."/>
        </authorList>
    </citation>
    <scope>NUCLEOTIDE SEQUENCE [LARGE SCALE GENOMIC DNA]</scope>
    <source>
        <strain evidence="2">CA054A</strain>
    </source>
</reference>